<dbReference type="AlphaFoldDB" id="D4ZHB0"/>
<sequence>MSNFYDSDDRLWDSQIDSDSDKQEGQGKHKSKRDKHRRRELLDLKRQQGNSQPEHY</sequence>
<dbReference type="HOGENOM" id="CLU_3011827_0_0_6"/>
<dbReference type="EMBL" id="AP011177">
    <property type="protein sequence ID" value="BAJ01059.1"/>
    <property type="molecule type" value="Genomic_DNA"/>
</dbReference>
<evidence type="ECO:0000256" key="1">
    <source>
        <dbReference type="SAM" id="MobiDB-lite"/>
    </source>
</evidence>
<accession>D4ZHB0</accession>
<dbReference type="Proteomes" id="UP000002350">
    <property type="component" value="Chromosome"/>
</dbReference>
<organism evidence="2 3">
    <name type="scientific">Shewanella violacea (strain JCM 10179 / CIP 106290 / LMG 19151 / DSS12)</name>
    <dbReference type="NCBI Taxonomy" id="637905"/>
    <lineage>
        <taxon>Bacteria</taxon>
        <taxon>Pseudomonadati</taxon>
        <taxon>Pseudomonadota</taxon>
        <taxon>Gammaproteobacteria</taxon>
        <taxon>Alteromonadales</taxon>
        <taxon>Shewanellaceae</taxon>
        <taxon>Shewanella</taxon>
    </lineage>
</organism>
<feature type="compositionally biased region" description="Basic residues" evidence="1">
    <location>
        <begin position="28"/>
        <end position="39"/>
    </location>
</feature>
<feature type="compositionally biased region" description="Polar residues" evidence="1">
    <location>
        <begin position="47"/>
        <end position="56"/>
    </location>
</feature>
<protein>
    <submittedName>
        <fullName evidence="2">Uncharacterized protein</fullName>
    </submittedName>
</protein>
<dbReference type="RefSeq" id="WP_013050370.1">
    <property type="nucleotide sequence ID" value="NC_014012.1"/>
</dbReference>
<feature type="region of interest" description="Disordered" evidence="1">
    <location>
        <begin position="1"/>
        <end position="56"/>
    </location>
</feature>
<gene>
    <name evidence="2" type="ordered locus">SVI_1088</name>
</gene>
<dbReference type="KEGG" id="svo:SVI_1088"/>
<reference evidence="3" key="1">
    <citation type="journal article" date="2010" name="Mol. Biosyst.">
        <title>Complete genome sequence and comparative analysis of Shewanella violacea, a psychrophilic and piezophilic bacterium from deep sea floor sediments.</title>
        <authorList>
            <person name="Aono E."/>
            <person name="Baba T."/>
            <person name="Ara T."/>
            <person name="Nishi T."/>
            <person name="Nakamichi T."/>
            <person name="Inamoto E."/>
            <person name="Toyonaga H."/>
            <person name="Hasegawa M."/>
            <person name="Takai Y."/>
            <person name="Okumura Y."/>
            <person name="Baba M."/>
            <person name="Tomita M."/>
            <person name="Kato C."/>
            <person name="Oshima T."/>
            <person name="Nakasone K."/>
            <person name="Mori H."/>
        </authorList>
    </citation>
    <scope>NUCLEOTIDE SEQUENCE [LARGE SCALE GENOMIC DNA]</scope>
    <source>
        <strain evidence="3">JCM 10179 / CIP 106290 / LMG 19151 / DSS12</strain>
    </source>
</reference>
<name>D4ZHB0_SHEVD</name>
<proteinExistence type="predicted"/>
<evidence type="ECO:0000313" key="2">
    <source>
        <dbReference type="EMBL" id="BAJ01059.1"/>
    </source>
</evidence>
<keyword evidence="3" id="KW-1185">Reference proteome</keyword>
<evidence type="ECO:0000313" key="3">
    <source>
        <dbReference type="Proteomes" id="UP000002350"/>
    </source>
</evidence>